<evidence type="ECO:0000313" key="2">
    <source>
        <dbReference type="Proteomes" id="UP000031196"/>
    </source>
</evidence>
<sequence length="221" mass="24537">MSFIALRLALIVSPSWGEFLEMAKQSTDELLEHLEEQRDWLRASAERFDQGVVSESKRMASVVRTLLQSEGALLAQLGVRETMPFEDSVGGDVSNAAFSTGIVGMKGVEGGFEYTASLDPISDTCSFDAWWNNMVFKTTQFGGLRRRDIILKLANKDGGSHVDPTLPQAYRAITRENGMDWVVWTADGEALEHPGNPVPWAMRQIAHEVLATLDKYYPQAP</sequence>
<dbReference type="OrthoDB" id="1551235at2"/>
<name>A0A0B4DPG9_PSEPS</name>
<dbReference type="AlphaFoldDB" id="A0A0B4DPG9"/>
<organism evidence="1 2">
    <name type="scientific">Pseudarthrobacter phenanthrenivorans</name>
    <name type="common">Arthrobacter phenanthrenivorans</name>
    <dbReference type="NCBI Taxonomy" id="361575"/>
    <lineage>
        <taxon>Bacteria</taxon>
        <taxon>Bacillati</taxon>
        <taxon>Actinomycetota</taxon>
        <taxon>Actinomycetes</taxon>
        <taxon>Micrococcales</taxon>
        <taxon>Micrococcaceae</taxon>
        <taxon>Pseudarthrobacter</taxon>
    </lineage>
</organism>
<dbReference type="Proteomes" id="UP000031196">
    <property type="component" value="Unassembled WGS sequence"/>
</dbReference>
<proteinExistence type="predicted"/>
<dbReference type="EMBL" id="JWTB01000023">
    <property type="protein sequence ID" value="KIC66305.1"/>
    <property type="molecule type" value="Genomic_DNA"/>
</dbReference>
<protein>
    <submittedName>
        <fullName evidence="1">Uncharacterized protein</fullName>
    </submittedName>
</protein>
<accession>A0A0B4DPG9</accession>
<gene>
    <name evidence="1" type="ORF">RM50_12285</name>
</gene>
<evidence type="ECO:0000313" key="1">
    <source>
        <dbReference type="EMBL" id="KIC66305.1"/>
    </source>
</evidence>
<reference evidence="1 2" key="1">
    <citation type="submission" date="2014-12" db="EMBL/GenBank/DDBJ databases">
        <title>Genome sequencing of Arthrobacter phenanthrenivorans SWC37.</title>
        <authorList>
            <person name="Tan P.W."/>
            <person name="Chan K.-G."/>
        </authorList>
    </citation>
    <scope>NUCLEOTIDE SEQUENCE [LARGE SCALE GENOMIC DNA]</scope>
    <source>
        <strain evidence="1 2">SWC37</strain>
    </source>
</reference>
<comment type="caution">
    <text evidence="1">The sequence shown here is derived from an EMBL/GenBank/DDBJ whole genome shotgun (WGS) entry which is preliminary data.</text>
</comment>